<dbReference type="AlphaFoldDB" id="A0AAU7AQT0"/>
<feature type="domain" description="MOSC" evidence="2">
    <location>
        <begin position="1"/>
        <end position="124"/>
    </location>
</feature>
<dbReference type="InterPro" id="IPR036217">
    <property type="entry name" value="MethylDNA_cys_MeTrfase_DNAb"/>
</dbReference>
<dbReference type="InterPro" id="IPR014048">
    <property type="entry name" value="MethylDNA_cys_MeTrfase_DNA-bd"/>
</dbReference>
<dbReference type="Pfam" id="PF01035">
    <property type="entry name" value="DNA_binding_1"/>
    <property type="match status" value="1"/>
</dbReference>
<keyword evidence="1" id="KW-0227">DNA damage</keyword>
<dbReference type="KEGG" id="parq:DSM112329_00803"/>
<dbReference type="GO" id="GO:0030170">
    <property type="term" value="F:pyridoxal phosphate binding"/>
    <property type="evidence" value="ECO:0007669"/>
    <property type="project" value="InterPro"/>
</dbReference>
<proteinExistence type="predicted"/>
<dbReference type="GO" id="GO:0006281">
    <property type="term" value="P:DNA repair"/>
    <property type="evidence" value="ECO:0007669"/>
    <property type="project" value="InterPro"/>
</dbReference>
<dbReference type="SUPFAM" id="SSF46767">
    <property type="entry name" value="Methylated DNA-protein cysteine methyltransferase, C-terminal domain"/>
    <property type="match status" value="1"/>
</dbReference>
<protein>
    <recommendedName>
        <fullName evidence="2">MOSC domain-containing protein</fullName>
    </recommendedName>
</protein>
<evidence type="ECO:0000256" key="1">
    <source>
        <dbReference type="ARBA" id="ARBA00022763"/>
    </source>
</evidence>
<dbReference type="PROSITE" id="PS51340">
    <property type="entry name" value="MOSC"/>
    <property type="match status" value="1"/>
</dbReference>
<evidence type="ECO:0000313" key="3">
    <source>
        <dbReference type="EMBL" id="XAY03977.1"/>
    </source>
</evidence>
<dbReference type="GO" id="GO:0003824">
    <property type="term" value="F:catalytic activity"/>
    <property type="evidence" value="ECO:0007669"/>
    <property type="project" value="InterPro"/>
</dbReference>
<dbReference type="GO" id="GO:0030151">
    <property type="term" value="F:molybdenum ion binding"/>
    <property type="evidence" value="ECO:0007669"/>
    <property type="project" value="InterPro"/>
</dbReference>
<accession>A0AAU7AQT0</accession>
<dbReference type="Pfam" id="PF03473">
    <property type="entry name" value="MOSC"/>
    <property type="match status" value="1"/>
</dbReference>
<dbReference type="InterPro" id="IPR011037">
    <property type="entry name" value="Pyrv_Knase-like_insert_dom_sf"/>
</dbReference>
<dbReference type="SUPFAM" id="SSF50800">
    <property type="entry name" value="PK beta-barrel domain-like"/>
    <property type="match status" value="1"/>
</dbReference>
<sequence length="236" mass="25344">MQQHQTVAATARHGLIGDCHASPLGPRQVLVVRQEDLDRHQLAIWQVRANIAVRGLGVDDLASGNVLEIGAMTHVRVTHECEVCKILRQYVPGETFKKLPGQRGSLGVFVTGGAMNVGDGVVVRASGYPQVPDGIYDRLAWLVARIPSGRVVTYATLLQLIGAARPYSRVLPTYLRRAAGVGLPAHRVLTSSANLTGHFADQASLLIAEGVAVDPTGALLDSAQLWDARDVYFARS</sequence>
<dbReference type="Gene3D" id="2.40.33.20">
    <property type="entry name" value="PK beta-barrel domain-like"/>
    <property type="match status" value="1"/>
</dbReference>
<gene>
    <name evidence="3" type="ORF">DSM112329_00803</name>
</gene>
<reference evidence="3" key="1">
    <citation type="submission" date="2022-12" db="EMBL/GenBank/DDBJ databases">
        <title>Paraconexibacter alkalitolerans sp. nov. and Baekduia alba sp. nov., isolated from soil and emended description of the genera Paraconexibacter (Chun et al., 2020) and Baekduia (An et al., 2020).</title>
        <authorList>
            <person name="Vieira S."/>
            <person name="Huber K.J."/>
            <person name="Geppert A."/>
            <person name="Wolf J."/>
            <person name="Neumann-Schaal M."/>
            <person name="Muesken M."/>
            <person name="Overmann J."/>
        </authorList>
    </citation>
    <scope>NUCLEOTIDE SEQUENCE</scope>
    <source>
        <strain evidence="3">AEG42_29</strain>
    </source>
</reference>
<evidence type="ECO:0000259" key="2">
    <source>
        <dbReference type="PROSITE" id="PS51340"/>
    </source>
</evidence>
<dbReference type="InterPro" id="IPR036388">
    <property type="entry name" value="WH-like_DNA-bd_sf"/>
</dbReference>
<dbReference type="InterPro" id="IPR005302">
    <property type="entry name" value="MoCF_Sase_C"/>
</dbReference>
<organism evidence="3">
    <name type="scientific">Paraconexibacter sp. AEG42_29</name>
    <dbReference type="NCBI Taxonomy" id="2997339"/>
    <lineage>
        <taxon>Bacteria</taxon>
        <taxon>Bacillati</taxon>
        <taxon>Actinomycetota</taxon>
        <taxon>Thermoleophilia</taxon>
        <taxon>Solirubrobacterales</taxon>
        <taxon>Paraconexibacteraceae</taxon>
        <taxon>Paraconexibacter</taxon>
    </lineage>
</organism>
<name>A0AAU7AQT0_9ACTN</name>
<dbReference type="Gene3D" id="1.10.10.10">
    <property type="entry name" value="Winged helix-like DNA-binding domain superfamily/Winged helix DNA-binding domain"/>
    <property type="match status" value="1"/>
</dbReference>
<dbReference type="EMBL" id="CP114014">
    <property type="protein sequence ID" value="XAY03977.1"/>
    <property type="molecule type" value="Genomic_DNA"/>
</dbReference>